<comment type="subcellular location">
    <subcellularLocation>
        <location evidence="5">Cytoplasm</location>
    </subcellularLocation>
</comment>
<name>A0A2M9G148_9PROT</name>
<dbReference type="Pfam" id="PF02547">
    <property type="entry name" value="Queuosine_synth"/>
    <property type="match status" value="1"/>
</dbReference>
<evidence type="ECO:0000256" key="1">
    <source>
        <dbReference type="ARBA" id="ARBA00022490"/>
    </source>
</evidence>
<accession>A0A2M9G148</accession>
<comment type="function">
    <text evidence="5">Transfers and isomerizes the ribose moiety from AdoMet to the 7-aminomethyl group of 7-deazaguanine (preQ1-tRNA) to give epoxyqueuosine (oQ-tRNA).</text>
</comment>
<gene>
    <name evidence="5" type="primary">queA</name>
    <name evidence="6" type="ORF">CVT23_10300</name>
</gene>
<evidence type="ECO:0000256" key="3">
    <source>
        <dbReference type="ARBA" id="ARBA00022691"/>
    </source>
</evidence>
<keyword evidence="6" id="KW-0413">Isomerase</keyword>
<protein>
    <recommendedName>
        <fullName evidence="5">S-adenosylmethionine:tRNA ribosyltransferase-isomerase</fullName>
        <ecNumber evidence="5">2.4.99.17</ecNumber>
    </recommendedName>
    <alternativeName>
        <fullName evidence="5">Queuosine biosynthesis protein QueA</fullName>
    </alternativeName>
</protein>
<dbReference type="InterPro" id="IPR042119">
    <property type="entry name" value="QueA_dom2"/>
</dbReference>
<dbReference type="HAMAP" id="MF_00113">
    <property type="entry name" value="QueA"/>
    <property type="match status" value="1"/>
</dbReference>
<dbReference type="Proteomes" id="UP000229498">
    <property type="component" value="Unassembled WGS sequence"/>
</dbReference>
<comment type="catalytic activity">
    <reaction evidence="5">
        <text>7-aminomethyl-7-carbaguanosine(34) in tRNA + S-adenosyl-L-methionine = epoxyqueuosine(34) in tRNA + adenine + L-methionine + 2 H(+)</text>
        <dbReference type="Rhea" id="RHEA:32155"/>
        <dbReference type="Rhea" id="RHEA-COMP:10342"/>
        <dbReference type="Rhea" id="RHEA-COMP:18582"/>
        <dbReference type="ChEBI" id="CHEBI:15378"/>
        <dbReference type="ChEBI" id="CHEBI:16708"/>
        <dbReference type="ChEBI" id="CHEBI:57844"/>
        <dbReference type="ChEBI" id="CHEBI:59789"/>
        <dbReference type="ChEBI" id="CHEBI:82833"/>
        <dbReference type="ChEBI" id="CHEBI:194443"/>
        <dbReference type="EC" id="2.4.99.17"/>
    </reaction>
</comment>
<dbReference type="PANTHER" id="PTHR30307">
    <property type="entry name" value="S-ADENOSYLMETHIONINE:TRNA RIBOSYLTRANSFERASE-ISOMERASE"/>
    <property type="match status" value="1"/>
</dbReference>
<dbReference type="EMBL" id="PHIG01000032">
    <property type="protein sequence ID" value="PJK29447.1"/>
    <property type="molecule type" value="Genomic_DNA"/>
</dbReference>
<dbReference type="GO" id="GO:0051075">
    <property type="term" value="F:S-adenosylmethionine:tRNA ribosyltransferase-isomerase activity"/>
    <property type="evidence" value="ECO:0007669"/>
    <property type="project" value="UniProtKB-EC"/>
</dbReference>
<dbReference type="NCBIfam" id="TIGR00113">
    <property type="entry name" value="queA"/>
    <property type="match status" value="1"/>
</dbReference>
<comment type="caution">
    <text evidence="6">The sequence shown here is derived from an EMBL/GenBank/DDBJ whole genome shotgun (WGS) entry which is preliminary data.</text>
</comment>
<keyword evidence="7" id="KW-1185">Reference proteome</keyword>
<dbReference type="AlphaFoldDB" id="A0A2M9G148"/>
<dbReference type="SUPFAM" id="SSF111337">
    <property type="entry name" value="QueA-like"/>
    <property type="match status" value="1"/>
</dbReference>
<dbReference type="InterPro" id="IPR042118">
    <property type="entry name" value="QueA_dom1"/>
</dbReference>
<dbReference type="EC" id="2.4.99.17" evidence="5"/>
<organism evidence="6 7">
    <name type="scientific">Minwuia thermotolerans</name>
    <dbReference type="NCBI Taxonomy" id="2056226"/>
    <lineage>
        <taxon>Bacteria</taxon>
        <taxon>Pseudomonadati</taxon>
        <taxon>Pseudomonadota</taxon>
        <taxon>Alphaproteobacteria</taxon>
        <taxon>Minwuiales</taxon>
        <taxon>Minwuiaceae</taxon>
        <taxon>Minwuia</taxon>
    </lineage>
</organism>
<keyword evidence="4 5" id="KW-0671">Queuosine biosynthesis</keyword>
<comment type="pathway">
    <text evidence="5">tRNA modification; tRNA-queuosine biosynthesis.</text>
</comment>
<reference evidence="6 7" key="1">
    <citation type="submission" date="2017-11" db="EMBL/GenBank/DDBJ databases">
        <title>Draft genome sequence of Rhizobiales bacterium SY3-13.</title>
        <authorList>
            <person name="Sun C."/>
        </authorList>
    </citation>
    <scope>NUCLEOTIDE SEQUENCE [LARGE SCALE GENOMIC DNA]</scope>
    <source>
        <strain evidence="6 7">SY3-13</strain>
    </source>
</reference>
<evidence type="ECO:0000256" key="5">
    <source>
        <dbReference type="HAMAP-Rule" id="MF_00113"/>
    </source>
</evidence>
<dbReference type="Gene3D" id="2.40.10.240">
    <property type="entry name" value="QueA-like"/>
    <property type="match status" value="1"/>
</dbReference>
<evidence type="ECO:0000313" key="6">
    <source>
        <dbReference type="EMBL" id="PJK29447.1"/>
    </source>
</evidence>
<dbReference type="Gene3D" id="3.40.1780.10">
    <property type="entry name" value="QueA-like"/>
    <property type="match status" value="1"/>
</dbReference>
<dbReference type="NCBIfam" id="NF001140">
    <property type="entry name" value="PRK00147.1"/>
    <property type="match status" value="1"/>
</dbReference>
<dbReference type="InterPro" id="IPR003699">
    <property type="entry name" value="QueA"/>
</dbReference>
<proteinExistence type="inferred from homology"/>
<dbReference type="InterPro" id="IPR036100">
    <property type="entry name" value="QueA_sf"/>
</dbReference>
<dbReference type="RefSeq" id="WP_109793471.1">
    <property type="nucleotide sequence ID" value="NZ_PHIG01000032.1"/>
</dbReference>
<evidence type="ECO:0000256" key="4">
    <source>
        <dbReference type="ARBA" id="ARBA00022785"/>
    </source>
</evidence>
<keyword evidence="3 5" id="KW-0949">S-adenosyl-L-methionine</keyword>
<keyword evidence="1 5" id="KW-0963">Cytoplasm</keyword>
<dbReference type="OrthoDB" id="9805933at2"/>
<evidence type="ECO:0000256" key="2">
    <source>
        <dbReference type="ARBA" id="ARBA00022679"/>
    </source>
</evidence>
<sequence length="345" mass="37714">MKVDLFDFDLPSDRIALRPAEPRESARLLEVRAAGLGHFRIADLPGLLRPGDMLVVNDTRVIPARLKGRRGEAKVEATLHMRIDGRTWAAFARPAKRLRPGDRIEFGGALSAEVVERRDGGEVVLRFDRADDALFQALHAAGEMPLPPYIASKRPVDVRDFSDYQTVMADRPGAVAAPTAGLHLTEALFTELAARDIAVHRLTLHVGAGTFLPVKADDTADHRMHAEVGEIAATTAEALNRGRAAGGRIVAVGTTSLRLLESAVDAAGDIRAFSGATDIFITPGHRFRTADMLLTNFHLPRSTLFMLVSAFSGLERMKAAYAEAIERDYRFYSYGDACLLHRVEP</sequence>
<dbReference type="GO" id="GO:0005737">
    <property type="term" value="C:cytoplasm"/>
    <property type="evidence" value="ECO:0007669"/>
    <property type="project" value="UniProtKB-SubCell"/>
</dbReference>
<keyword evidence="2 5" id="KW-0808">Transferase</keyword>
<evidence type="ECO:0000313" key="7">
    <source>
        <dbReference type="Proteomes" id="UP000229498"/>
    </source>
</evidence>
<dbReference type="GO" id="GO:0008616">
    <property type="term" value="P:tRNA queuosine(34) biosynthetic process"/>
    <property type="evidence" value="ECO:0007669"/>
    <property type="project" value="UniProtKB-UniRule"/>
</dbReference>
<dbReference type="PANTHER" id="PTHR30307:SF0">
    <property type="entry name" value="S-ADENOSYLMETHIONINE:TRNA RIBOSYLTRANSFERASE-ISOMERASE"/>
    <property type="match status" value="1"/>
</dbReference>
<dbReference type="UniPathway" id="UPA00392"/>
<comment type="similarity">
    <text evidence="5">Belongs to the QueA family.</text>
</comment>
<comment type="subunit">
    <text evidence="5">Monomer.</text>
</comment>